<gene>
    <name evidence="1" type="ORF">GGQ57_002023</name>
</gene>
<evidence type="ECO:0000313" key="1">
    <source>
        <dbReference type="EMBL" id="MBB4622126.1"/>
    </source>
</evidence>
<organism evidence="1 2">
    <name type="scientific">Parabacteroides faecis</name>
    <dbReference type="NCBI Taxonomy" id="1217282"/>
    <lineage>
        <taxon>Bacteria</taxon>
        <taxon>Pseudomonadati</taxon>
        <taxon>Bacteroidota</taxon>
        <taxon>Bacteroidia</taxon>
        <taxon>Bacteroidales</taxon>
        <taxon>Tannerellaceae</taxon>
        <taxon>Parabacteroides</taxon>
    </lineage>
</organism>
<name>A0ABR6KKU1_9BACT</name>
<keyword evidence="2" id="KW-1185">Reference proteome</keyword>
<proteinExistence type="predicted"/>
<protein>
    <recommendedName>
        <fullName evidence="3">DUF2946 domain-containing protein</fullName>
    </recommendedName>
</protein>
<dbReference type="RefSeq" id="WP_147382555.1">
    <property type="nucleotide sequence ID" value="NZ_BMPB01000001.1"/>
</dbReference>
<accession>A0ABR6KKU1</accession>
<evidence type="ECO:0000313" key="2">
    <source>
        <dbReference type="Proteomes" id="UP000533637"/>
    </source>
</evidence>
<evidence type="ECO:0008006" key="3">
    <source>
        <dbReference type="Google" id="ProtNLM"/>
    </source>
</evidence>
<dbReference type="EMBL" id="JACHOC010000003">
    <property type="protein sequence ID" value="MBB4622126.1"/>
    <property type="molecule type" value="Genomic_DNA"/>
</dbReference>
<reference evidence="1 2" key="1">
    <citation type="submission" date="2020-08" db="EMBL/GenBank/DDBJ databases">
        <title>Genomic Encyclopedia of Type Strains, Phase IV (KMG-IV): sequencing the most valuable type-strain genomes for metagenomic binning, comparative biology and taxonomic classification.</title>
        <authorList>
            <person name="Goeker M."/>
        </authorList>
    </citation>
    <scope>NUCLEOTIDE SEQUENCE [LARGE SCALE GENOMIC DNA]</scope>
    <source>
        <strain evidence="1 2">DSM 102983</strain>
    </source>
</reference>
<sequence length="108" mass="12443">MKAERRKRIFLAWLLFMAMLPFFVAKITHRHDPDEVVCCSSGPHETDSHSQNPDHCLLCNLLLSPFLSTDSFDLHFILTLNPVGRIDYPDEKVYLLSYSHYLRAPPAA</sequence>
<dbReference type="Proteomes" id="UP000533637">
    <property type="component" value="Unassembled WGS sequence"/>
</dbReference>
<comment type="caution">
    <text evidence="1">The sequence shown here is derived from an EMBL/GenBank/DDBJ whole genome shotgun (WGS) entry which is preliminary data.</text>
</comment>